<reference evidence="3" key="1">
    <citation type="journal article" date="2015" name="Genome Announc.">
        <title>Draft Genome Sequence of Chemolithoautotrophic Acetogenic Butanol-Producing Eubacterium limosum ATCC 8486.</title>
        <authorList>
            <person name="Song Y."/>
            <person name="Cho B.K."/>
        </authorList>
    </citation>
    <scope>NUCLEOTIDE SEQUENCE</scope>
    <source>
        <strain evidence="3">ATCC 8486</strain>
    </source>
</reference>
<dbReference type="EMBL" id="JAQSVD010000016">
    <property type="protein sequence ID" value="MDE1472560.1"/>
    <property type="molecule type" value="Genomic_DNA"/>
</dbReference>
<proteinExistence type="predicted"/>
<dbReference type="SMART" id="SM00899">
    <property type="entry name" value="FeoA"/>
    <property type="match status" value="1"/>
</dbReference>
<dbReference type="AlphaFoldDB" id="A0A0U3G6P1"/>
<evidence type="ECO:0000256" key="1">
    <source>
        <dbReference type="ARBA" id="ARBA00023004"/>
    </source>
</evidence>
<keyword evidence="6" id="KW-1185">Reference proteome</keyword>
<keyword evidence="1" id="KW-0408">Iron</keyword>
<dbReference type="GeneID" id="68364032"/>
<dbReference type="KEGG" id="elim:B2M23_14180"/>
<dbReference type="InterPro" id="IPR007167">
    <property type="entry name" value="Fe-transptr_FeoA-like"/>
</dbReference>
<dbReference type="Proteomes" id="UP000192391">
    <property type="component" value="Chromosome"/>
</dbReference>
<evidence type="ECO:0000313" key="5">
    <source>
        <dbReference type="Proteomes" id="UP000192391"/>
    </source>
</evidence>
<name>A0A0U3G6P1_EUBLI</name>
<reference evidence="3" key="3">
    <citation type="submission" date="2017-02" db="EMBL/GenBank/DDBJ databases">
        <title>Integrative analysis reveals regulation of autotrophic growth of syngas fermenting bacteria at the translational level.</title>
        <authorList>
            <person name="Song Y."/>
            <person name="Shin J."/>
            <person name="Jeong Y."/>
            <person name="Jin S."/>
            <person name="Kim D.R."/>
            <person name="Kim S.C."/>
            <person name="Cho S."/>
            <person name="Cho B.-K."/>
        </authorList>
    </citation>
    <scope>NUCLEOTIDE SEQUENCE</scope>
    <source>
        <strain evidence="3">ATCC 8486</strain>
    </source>
</reference>
<reference evidence="5" key="2">
    <citation type="journal article" date="2017" name="Sci. Rep.">
        <title>Determination of the Genome and Primary Transcriptome of Syngas Fermenting Eubacterium limosum ATCC 8486.</title>
        <authorList>
            <person name="Song Y."/>
            <person name="Shin J."/>
            <person name="Jeong Y."/>
            <person name="Jin S."/>
            <person name="Lee J.K."/>
            <person name="Kim D.R."/>
            <person name="Kim S.C."/>
            <person name="Cho S."/>
            <person name="Cho B.K."/>
        </authorList>
    </citation>
    <scope>NUCLEOTIDE SEQUENCE [LARGE SCALE GENOMIC DNA]</scope>
    <source>
        <strain evidence="5">ATCC 8486</strain>
    </source>
</reference>
<protein>
    <submittedName>
        <fullName evidence="4">FeoA family protein</fullName>
    </submittedName>
    <submittedName>
        <fullName evidence="3">Ferrous iron transport protein A</fullName>
    </submittedName>
</protein>
<gene>
    <name evidence="3" type="ORF">B2M23_14180</name>
    <name evidence="4" type="ORF">PTZ04_20065</name>
</gene>
<evidence type="ECO:0000313" key="4">
    <source>
        <dbReference type="EMBL" id="MDE1472560.1"/>
    </source>
</evidence>
<dbReference type="Proteomes" id="UP001215087">
    <property type="component" value="Unassembled WGS sequence"/>
</dbReference>
<evidence type="ECO:0000313" key="6">
    <source>
        <dbReference type="Proteomes" id="UP001215087"/>
    </source>
</evidence>
<dbReference type="EMBL" id="CP019962">
    <property type="protein sequence ID" value="ARD66614.1"/>
    <property type="molecule type" value="Genomic_DNA"/>
</dbReference>
<sequence length="74" mass="8110">MKTTLKDLRPGESGVVDTISVEGLMRRKLMDMGVTPGVEVMVDKVAPFGDPIEIHLRGYALSLRKNDAENILIA</sequence>
<feature type="domain" description="Ferrous iron transporter FeoA-like" evidence="2">
    <location>
        <begin position="3"/>
        <end position="74"/>
    </location>
</feature>
<dbReference type="InterPro" id="IPR008988">
    <property type="entry name" value="Transcriptional_repressor_C"/>
</dbReference>
<dbReference type="InterPro" id="IPR038157">
    <property type="entry name" value="FeoA_core_dom"/>
</dbReference>
<accession>A0A0U3G6P1</accession>
<dbReference type="SUPFAM" id="SSF50037">
    <property type="entry name" value="C-terminal domain of transcriptional repressors"/>
    <property type="match status" value="1"/>
</dbReference>
<organism evidence="3 5">
    <name type="scientific">Eubacterium limosum</name>
    <dbReference type="NCBI Taxonomy" id="1736"/>
    <lineage>
        <taxon>Bacteria</taxon>
        <taxon>Bacillati</taxon>
        <taxon>Bacillota</taxon>
        <taxon>Clostridia</taxon>
        <taxon>Eubacteriales</taxon>
        <taxon>Eubacteriaceae</taxon>
        <taxon>Eubacterium</taxon>
    </lineage>
</organism>
<evidence type="ECO:0000259" key="2">
    <source>
        <dbReference type="SMART" id="SM00899"/>
    </source>
</evidence>
<reference evidence="4 6" key="4">
    <citation type="submission" date="2023-02" db="EMBL/GenBank/DDBJ databases">
        <title>Comparative genome analysis of Eubacterium limosum species.</title>
        <authorList>
            <person name="Bak J.E."/>
        </authorList>
    </citation>
    <scope>NUCLEOTIDE SEQUENCE [LARGE SCALE GENOMIC DNA]</scope>
    <source>
        <strain evidence="4 6">KGMB01548</strain>
    </source>
</reference>
<dbReference type="GO" id="GO:0046914">
    <property type="term" value="F:transition metal ion binding"/>
    <property type="evidence" value="ECO:0007669"/>
    <property type="project" value="InterPro"/>
</dbReference>
<dbReference type="InterPro" id="IPR052713">
    <property type="entry name" value="FeoA"/>
</dbReference>
<dbReference type="OrthoDB" id="9811076at2"/>
<evidence type="ECO:0000313" key="3">
    <source>
        <dbReference type="EMBL" id="ARD66614.1"/>
    </source>
</evidence>
<dbReference type="PANTHER" id="PTHR42954:SF2">
    <property type="entry name" value="FE(2+) TRANSPORT PROTEIN A"/>
    <property type="match status" value="1"/>
</dbReference>
<dbReference type="Pfam" id="PF04023">
    <property type="entry name" value="FeoA"/>
    <property type="match status" value="1"/>
</dbReference>
<dbReference type="Gene3D" id="2.30.30.90">
    <property type="match status" value="1"/>
</dbReference>
<dbReference type="RefSeq" id="WP_013381339.1">
    <property type="nucleotide sequence ID" value="NZ_CP019962.1"/>
</dbReference>
<dbReference type="PANTHER" id="PTHR42954">
    <property type="entry name" value="FE(2+) TRANSPORT PROTEIN A"/>
    <property type="match status" value="1"/>
</dbReference>